<sequence length="58" mass="6936">MQEYYAVDSSMVVAKCQFIGRHSHIGKVDEKYIRLTLFFRHITSLFRVECSPLDYSRY</sequence>
<name>A0A9X2WMD0_9GAMM</name>
<organism evidence="1 2">
    <name type="scientific">Shewanella holmiensis</name>
    <dbReference type="NCBI Taxonomy" id="2952222"/>
    <lineage>
        <taxon>Bacteria</taxon>
        <taxon>Pseudomonadati</taxon>
        <taxon>Pseudomonadota</taxon>
        <taxon>Gammaproteobacteria</taxon>
        <taxon>Alteromonadales</taxon>
        <taxon>Shewanellaceae</taxon>
        <taxon>Shewanella</taxon>
    </lineage>
</organism>
<keyword evidence="2" id="KW-1185">Reference proteome</keyword>
<dbReference type="RefSeq" id="WP_261298397.1">
    <property type="nucleotide sequence ID" value="NZ_JAMTCD010000010.1"/>
</dbReference>
<protein>
    <submittedName>
        <fullName evidence="1">Uncharacterized protein</fullName>
    </submittedName>
</protein>
<reference evidence="1" key="1">
    <citation type="journal article" date="2023" name="Int. J. Syst. Evol. Microbiol.">
        <title>&lt;i&gt;Shewanella septentrionalis&lt;/i&gt; sp. nov. and &lt;i&gt;Shewanella holmiensis&lt;/i&gt; sp. nov., isolated from Baltic Sea water and sediments.</title>
        <authorList>
            <person name="Martin-Rodriguez A.J."/>
            <person name="Thorell K."/>
            <person name="Joffre E."/>
            <person name="Jensie-Markopoulos S."/>
            <person name="Moore E.R.B."/>
            <person name="Sjoling A."/>
        </authorList>
    </citation>
    <scope>NUCLEOTIDE SEQUENCE</scope>
    <source>
        <strain evidence="1">SP1S2-7</strain>
    </source>
</reference>
<dbReference type="Proteomes" id="UP001155546">
    <property type="component" value="Unassembled WGS sequence"/>
</dbReference>
<dbReference type="AlphaFoldDB" id="A0A9X2WMD0"/>
<comment type="caution">
    <text evidence="1">The sequence shown here is derived from an EMBL/GenBank/DDBJ whole genome shotgun (WGS) entry which is preliminary data.</text>
</comment>
<gene>
    <name evidence="1" type="ORF">NE535_09450</name>
</gene>
<accession>A0A9X2WMD0</accession>
<evidence type="ECO:0000313" key="2">
    <source>
        <dbReference type="Proteomes" id="UP001155546"/>
    </source>
</evidence>
<proteinExistence type="predicted"/>
<dbReference type="EMBL" id="JAMTCD010000010">
    <property type="protein sequence ID" value="MCT7942013.1"/>
    <property type="molecule type" value="Genomic_DNA"/>
</dbReference>
<evidence type="ECO:0000313" key="1">
    <source>
        <dbReference type="EMBL" id="MCT7942013.1"/>
    </source>
</evidence>